<name>A0A553K425_9ACTN</name>
<protein>
    <submittedName>
        <fullName evidence="1">Uncharacterized protein</fullName>
    </submittedName>
</protein>
<evidence type="ECO:0000313" key="1">
    <source>
        <dbReference type="EMBL" id="TRY19436.1"/>
    </source>
</evidence>
<organism evidence="1 2">
    <name type="scientific">Tessaracoccus rhinocerotis</name>
    <dbReference type="NCBI Taxonomy" id="1689449"/>
    <lineage>
        <taxon>Bacteria</taxon>
        <taxon>Bacillati</taxon>
        <taxon>Actinomycetota</taxon>
        <taxon>Actinomycetes</taxon>
        <taxon>Propionibacteriales</taxon>
        <taxon>Propionibacteriaceae</taxon>
        <taxon>Tessaracoccus</taxon>
    </lineage>
</organism>
<dbReference type="Proteomes" id="UP000317638">
    <property type="component" value="Unassembled WGS sequence"/>
</dbReference>
<gene>
    <name evidence="1" type="ORF">FOJ82_00525</name>
</gene>
<accession>A0A553K425</accession>
<evidence type="ECO:0000313" key="2">
    <source>
        <dbReference type="Proteomes" id="UP000317638"/>
    </source>
</evidence>
<proteinExistence type="predicted"/>
<comment type="caution">
    <text evidence="1">The sequence shown here is derived from an EMBL/GenBank/DDBJ whole genome shotgun (WGS) entry which is preliminary data.</text>
</comment>
<dbReference type="RefSeq" id="WP_143936525.1">
    <property type="nucleotide sequence ID" value="NZ_VKKG01000001.1"/>
</dbReference>
<keyword evidence="2" id="KW-1185">Reference proteome</keyword>
<dbReference type="EMBL" id="VKKG01000001">
    <property type="protein sequence ID" value="TRY19436.1"/>
    <property type="molecule type" value="Genomic_DNA"/>
</dbReference>
<dbReference type="AlphaFoldDB" id="A0A553K425"/>
<reference evidence="1 2" key="1">
    <citation type="submission" date="2019-07" db="EMBL/GenBank/DDBJ databases">
        <authorList>
            <person name="Zhou L.-Y."/>
        </authorList>
    </citation>
    <scope>NUCLEOTIDE SEQUENCE [LARGE SCALE GENOMIC DNA]</scope>
    <source>
        <strain evidence="1 2">YIM 101269</strain>
    </source>
</reference>
<sequence length="209" mass="22329">MYDVQSAVDKYQSLPKLDDLSCAGTQTVVFTLLLEYDDGREARVDGDLGACGMIGDGHTLSDEGGLFLEHVLGLWEAQRVAGYTYPEEEVGECATASLIRAAATEAVRGVWCSRDMAVETRGGGGSWLQGSPIPADVLHEISEEIGTATDPAPSDWNTEAFIMLEDQYGDAVALEWLGSRGYAFNDGGGRTAFVPSAELAAALTRLRQS</sequence>